<feature type="compositionally biased region" description="Low complexity" evidence="1">
    <location>
        <begin position="193"/>
        <end position="207"/>
    </location>
</feature>
<evidence type="ECO:0000313" key="2">
    <source>
        <dbReference type="EMBL" id="EWG38687.1"/>
    </source>
</evidence>
<dbReference type="OrthoDB" id="10458418at2759"/>
<dbReference type="KEGG" id="fvr:FVEG_01847"/>
<dbReference type="AlphaFoldDB" id="W7M188"/>
<proteinExistence type="predicted"/>
<organism evidence="2 3">
    <name type="scientific">Gibberella moniliformis (strain M3125 / FGSC 7600)</name>
    <name type="common">Maize ear and stalk rot fungus</name>
    <name type="synonym">Fusarium verticillioides</name>
    <dbReference type="NCBI Taxonomy" id="334819"/>
    <lineage>
        <taxon>Eukaryota</taxon>
        <taxon>Fungi</taxon>
        <taxon>Dikarya</taxon>
        <taxon>Ascomycota</taxon>
        <taxon>Pezizomycotina</taxon>
        <taxon>Sordariomycetes</taxon>
        <taxon>Hypocreomycetidae</taxon>
        <taxon>Hypocreales</taxon>
        <taxon>Nectriaceae</taxon>
        <taxon>Fusarium</taxon>
        <taxon>Fusarium fujikuroi species complex</taxon>
    </lineage>
</organism>
<keyword evidence="3" id="KW-1185">Reference proteome</keyword>
<dbReference type="EMBL" id="CM000583">
    <property type="protein sequence ID" value="EWG38687.1"/>
    <property type="molecule type" value="Genomic_DNA"/>
</dbReference>
<accession>W7M188</accession>
<dbReference type="VEuPathDB" id="FungiDB:FVEG_01847"/>
<protein>
    <submittedName>
        <fullName evidence="2">Uncharacterized protein</fullName>
    </submittedName>
</protein>
<dbReference type="RefSeq" id="XP_018744878.1">
    <property type="nucleotide sequence ID" value="XM_018888853.1"/>
</dbReference>
<dbReference type="Proteomes" id="UP000009096">
    <property type="component" value="Chromosome 6"/>
</dbReference>
<feature type="region of interest" description="Disordered" evidence="1">
    <location>
        <begin position="181"/>
        <end position="207"/>
    </location>
</feature>
<evidence type="ECO:0000256" key="1">
    <source>
        <dbReference type="SAM" id="MobiDB-lite"/>
    </source>
</evidence>
<reference evidence="2 3" key="1">
    <citation type="journal article" date="2010" name="Nature">
        <title>Comparative genomics reveals mobile pathogenicity chromosomes in Fusarium.</title>
        <authorList>
            <person name="Ma L.J."/>
            <person name="van der Does H.C."/>
            <person name="Borkovich K.A."/>
            <person name="Coleman J.J."/>
            <person name="Daboussi M.J."/>
            <person name="Di Pietro A."/>
            <person name="Dufresne M."/>
            <person name="Freitag M."/>
            <person name="Grabherr M."/>
            <person name="Henrissat B."/>
            <person name="Houterman P.M."/>
            <person name="Kang S."/>
            <person name="Shim W.B."/>
            <person name="Woloshuk C."/>
            <person name="Xie X."/>
            <person name="Xu J.R."/>
            <person name="Antoniw J."/>
            <person name="Baker S.E."/>
            <person name="Bluhm B.H."/>
            <person name="Breakspear A."/>
            <person name="Brown D.W."/>
            <person name="Butchko R.A."/>
            <person name="Chapman S."/>
            <person name="Coulson R."/>
            <person name="Coutinho P.M."/>
            <person name="Danchin E.G."/>
            <person name="Diener A."/>
            <person name="Gale L.R."/>
            <person name="Gardiner D.M."/>
            <person name="Goff S."/>
            <person name="Hammond-Kosack K.E."/>
            <person name="Hilburn K."/>
            <person name="Hua-Van A."/>
            <person name="Jonkers W."/>
            <person name="Kazan K."/>
            <person name="Kodira C.D."/>
            <person name="Koehrsen M."/>
            <person name="Kumar L."/>
            <person name="Lee Y.H."/>
            <person name="Li L."/>
            <person name="Manners J.M."/>
            <person name="Miranda-Saavedra D."/>
            <person name="Mukherjee M."/>
            <person name="Park G."/>
            <person name="Park J."/>
            <person name="Park S.Y."/>
            <person name="Proctor R.H."/>
            <person name="Regev A."/>
            <person name="Ruiz-Roldan M.C."/>
            <person name="Sain D."/>
            <person name="Sakthikumar S."/>
            <person name="Sykes S."/>
            <person name="Schwartz D.C."/>
            <person name="Turgeon B.G."/>
            <person name="Wapinski I."/>
            <person name="Yoder O."/>
            <person name="Young S."/>
            <person name="Zeng Q."/>
            <person name="Zhou S."/>
            <person name="Galagan J."/>
            <person name="Cuomo C.A."/>
            <person name="Kistler H.C."/>
            <person name="Rep M."/>
        </authorList>
    </citation>
    <scope>NUCLEOTIDE SEQUENCE [LARGE SCALE GENOMIC DNA]</scope>
    <source>
        <strain evidence="3">M3125 / FGSC 7600</strain>
    </source>
</reference>
<dbReference type="GeneID" id="30060101"/>
<sequence length="207" mass="22412">MVIAYPCIFSSVADLSSSSAIIYGVYLHLSIPKALITARTALSRPVHTESGAHIEYRVQRPNGRQWVRVPALVEGSAYSVEWQAVETHQGLLWVPLAGWGAVYQIPPTTARPIPVEQDHGVGVAIDVLSGEDEAQGDIDQTLLSERDQNPHRLADSLIFTTQPWANEALPDTNPLALRAELEDARRGQSPGADSTDSSITSLPSSPQ</sequence>
<gene>
    <name evidence="2" type="ORF">FVEG_01847</name>
</gene>
<name>W7M188_GIBM7</name>
<dbReference type="EMBL" id="DS022243">
    <property type="protein sequence ID" value="EWG38687.1"/>
    <property type="molecule type" value="Genomic_DNA"/>
</dbReference>
<evidence type="ECO:0000313" key="3">
    <source>
        <dbReference type="Proteomes" id="UP000009096"/>
    </source>
</evidence>